<dbReference type="Proteomes" id="UP000254968">
    <property type="component" value="Unassembled WGS sequence"/>
</dbReference>
<dbReference type="GO" id="GO:0004421">
    <property type="term" value="F:hydroxymethylglutaryl-CoA synthase activity"/>
    <property type="evidence" value="ECO:0007669"/>
    <property type="project" value="InterPro"/>
</dbReference>
<dbReference type="SUPFAM" id="SSF53901">
    <property type="entry name" value="Thiolase-like"/>
    <property type="match status" value="2"/>
</dbReference>
<name>A0A378I4G2_9GAMM</name>
<protein>
    <submittedName>
        <fullName evidence="5">Polyketide biosynthesis 3-hydroxy-3 -methylglutaryl-ACP synthase pksG</fullName>
        <ecNumber evidence="5">2.3.3.-</ecNumber>
    </submittedName>
</protein>
<feature type="domain" description="Hydroxymethylglutaryl-coenzyme A synthase C-terminal" evidence="4">
    <location>
        <begin position="272"/>
        <end position="359"/>
    </location>
</feature>
<comment type="similarity">
    <text evidence="1">Belongs to the thiolase-like superfamily. HMG-CoA synthase family.</text>
</comment>
<organism evidence="5 6">
    <name type="scientific">Legionella beliardensis</name>
    <dbReference type="NCBI Taxonomy" id="91822"/>
    <lineage>
        <taxon>Bacteria</taxon>
        <taxon>Pseudomonadati</taxon>
        <taxon>Pseudomonadota</taxon>
        <taxon>Gammaproteobacteria</taxon>
        <taxon>Legionellales</taxon>
        <taxon>Legionellaceae</taxon>
        <taxon>Legionella</taxon>
    </lineage>
</organism>
<dbReference type="OrthoDB" id="9769523at2"/>
<dbReference type="Pfam" id="PF08540">
    <property type="entry name" value="HMG_CoA_synt_C"/>
    <property type="match status" value="2"/>
</dbReference>
<reference evidence="5 6" key="1">
    <citation type="submission" date="2018-06" db="EMBL/GenBank/DDBJ databases">
        <authorList>
            <consortium name="Pathogen Informatics"/>
            <person name="Doyle S."/>
        </authorList>
    </citation>
    <scope>NUCLEOTIDE SEQUENCE [LARGE SCALE GENOMIC DNA]</scope>
    <source>
        <strain evidence="5 6">NCTC13315</strain>
    </source>
</reference>
<evidence type="ECO:0000259" key="3">
    <source>
        <dbReference type="Pfam" id="PF01154"/>
    </source>
</evidence>
<evidence type="ECO:0000259" key="4">
    <source>
        <dbReference type="Pfam" id="PF08540"/>
    </source>
</evidence>
<dbReference type="AlphaFoldDB" id="A0A378I4G2"/>
<dbReference type="EC" id="2.3.3.-" evidence="5"/>
<dbReference type="PANTHER" id="PTHR43323:SF2">
    <property type="entry name" value="HYDROXYMETHYLGLUTARYL-COA SYNTHASE"/>
    <property type="match status" value="1"/>
</dbReference>
<dbReference type="InterPro" id="IPR016039">
    <property type="entry name" value="Thiolase-like"/>
</dbReference>
<accession>A0A378I4G2</accession>
<keyword evidence="2 5" id="KW-0808">Transferase</keyword>
<gene>
    <name evidence="5" type="primary">pksG_1</name>
    <name evidence="5" type="ORF">NCTC13315_02274</name>
</gene>
<evidence type="ECO:0000313" key="6">
    <source>
        <dbReference type="Proteomes" id="UP000254968"/>
    </source>
</evidence>
<sequence>MAVNHHKGIASIGLHIPSLALNVEELAKLRNVDPDKYTIGLGCQAMALCPEDYGIVELATEAARRALSRWEGDLEKIAIIAVGTESAIDMSRPLSAWVADNLGLKGAVRSYEVKHACYGGTLAIRQALEWKLADILPYKAALVIAADIALYEEGNPGEPTQGAGAVALIIDEPNIAEIDANSYVWSEPAFDFWRPEGEAYPHVQGQYSLECYQRAATECFRAMINSTDKNAEETLKEFKALCFHVPFPKMVKKAFSSACHAIGWDDEKIEWFFSNKIAHTMAWNTTSGNAYTASLWISVANALCGLEQGEKITAFSYGSGFGSELLILTAGPLAKACAWQEDFAADLEKREYIDVERYQQLRQNLHK</sequence>
<dbReference type="PANTHER" id="PTHR43323">
    <property type="entry name" value="3-HYDROXY-3-METHYLGLUTARYL COENZYME A SYNTHASE"/>
    <property type="match status" value="1"/>
</dbReference>
<proteinExistence type="inferred from homology"/>
<feature type="domain" description="Hydroxymethylglutaryl-coenzyme A synthase N-terminal" evidence="3">
    <location>
        <begin position="7"/>
        <end position="171"/>
    </location>
</feature>
<dbReference type="InterPro" id="IPR013746">
    <property type="entry name" value="HMG_CoA_synt_C_dom"/>
</dbReference>
<keyword evidence="6" id="KW-1185">Reference proteome</keyword>
<evidence type="ECO:0000256" key="1">
    <source>
        <dbReference type="ARBA" id="ARBA00007061"/>
    </source>
</evidence>
<feature type="domain" description="Hydroxymethylglutaryl-coenzyme A synthase C-terminal" evidence="4">
    <location>
        <begin position="187"/>
        <end position="256"/>
    </location>
</feature>
<dbReference type="EMBL" id="UGNV01000001">
    <property type="protein sequence ID" value="STX29722.1"/>
    <property type="molecule type" value="Genomic_DNA"/>
</dbReference>
<keyword evidence="5" id="KW-0012">Acyltransferase</keyword>
<dbReference type="Gene3D" id="3.40.47.10">
    <property type="match status" value="1"/>
</dbReference>
<dbReference type="GO" id="GO:0006084">
    <property type="term" value="P:acetyl-CoA metabolic process"/>
    <property type="evidence" value="ECO:0007669"/>
    <property type="project" value="InterPro"/>
</dbReference>
<dbReference type="InterPro" id="IPR013528">
    <property type="entry name" value="HMG_CoA_synth_N"/>
</dbReference>
<evidence type="ECO:0000313" key="5">
    <source>
        <dbReference type="EMBL" id="STX29722.1"/>
    </source>
</evidence>
<dbReference type="Pfam" id="PF01154">
    <property type="entry name" value="HMG_CoA_synt_N"/>
    <property type="match status" value="1"/>
</dbReference>
<evidence type="ECO:0000256" key="2">
    <source>
        <dbReference type="ARBA" id="ARBA00022679"/>
    </source>
</evidence>
<dbReference type="RefSeq" id="WP_115303393.1">
    <property type="nucleotide sequence ID" value="NZ_CAAAHO010000002.1"/>
</dbReference>
<dbReference type="CDD" id="cd00827">
    <property type="entry name" value="init_cond_enzymes"/>
    <property type="match status" value="1"/>
</dbReference>